<sequence length="114" mass="12357">EKTAEYDQKLTENWREDAQGVMLLSGLLSAAVAAFLSQSYLGTKPSSDDVSAFYLAHIFQLQANSSHLAHPSPPVPPKPAPVPTGANILWFASLVLSLASAVFGTLVQEWVRKY</sequence>
<reference evidence="1" key="1">
    <citation type="submission" date="2021-03" db="EMBL/GenBank/DDBJ databases">
        <title>Evolutionary priming and transition to the ectomycorrhizal habit in an iconic lineage of mushroom-forming fungi: is preadaptation a requirement?</title>
        <authorList>
            <consortium name="DOE Joint Genome Institute"/>
            <person name="Looney B.P."/>
            <person name="Miyauchi S."/>
            <person name="Morin E."/>
            <person name="Drula E."/>
            <person name="Courty P.E."/>
            <person name="Chicoki N."/>
            <person name="Fauchery L."/>
            <person name="Kohler A."/>
            <person name="Kuo A."/>
            <person name="LaButti K."/>
            <person name="Pangilinan J."/>
            <person name="Lipzen A."/>
            <person name="Riley R."/>
            <person name="Andreopoulos W."/>
            <person name="He G."/>
            <person name="Johnson J."/>
            <person name="Barry K.W."/>
            <person name="Grigoriev I.V."/>
            <person name="Nagy L."/>
            <person name="Hibbett D."/>
            <person name="Henrissat B."/>
            <person name="Matheny P.B."/>
            <person name="Labbe J."/>
            <person name="Martin A.F."/>
        </authorList>
    </citation>
    <scope>NUCLEOTIDE SEQUENCE</scope>
    <source>
        <strain evidence="1">BPL698</strain>
    </source>
</reference>
<protein>
    <submittedName>
        <fullName evidence="1">Uncharacterized protein</fullName>
    </submittedName>
</protein>
<dbReference type="EMBL" id="JAGFNK010000271">
    <property type="protein sequence ID" value="KAI9454522.1"/>
    <property type="molecule type" value="Genomic_DNA"/>
</dbReference>
<organism evidence="1 2">
    <name type="scientific">Russula earlei</name>
    <dbReference type="NCBI Taxonomy" id="71964"/>
    <lineage>
        <taxon>Eukaryota</taxon>
        <taxon>Fungi</taxon>
        <taxon>Dikarya</taxon>
        <taxon>Basidiomycota</taxon>
        <taxon>Agaricomycotina</taxon>
        <taxon>Agaricomycetes</taxon>
        <taxon>Russulales</taxon>
        <taxon>Russulaceae</taxon>
        <taxon>Russula</taxon>
    </lineage>
</organism>
<comment type="caution">
    <text evidence="1">The sequence shown here is derived from an EMBL/GenBank/DDBJ whole genome shotgun (WGS) entry which is preliminary data.</text>
</comment>
<keyword evidence="2" id="KW-1185">Reference proteome</keyword>
<evidence type="ECO:0000313" key="1">
    <source>
        <dbReference type="EMBL" id="KAI9454522.1"/>
    </source>
</evidence>
<gene>
    <name evidence="1" type="ORF">F5148DRAFT_966875</name>
</gene>
<feature type="non-terminal residue" evidence="1">
    <location>
        <position position="114"/>
    </location>
</feature>
<proteinExistence type="predicted"/>
<evidence type="ECO:0000313" key="2">
    <source>
        <dbReference type="Proteomes" id="UP001207468"/>
    </source>
</evidence>
<accession>A0ACC0TZH5</accession>
<name>A0ACC0TZH5_9AGAM</name>
<feature type="non-terminal residue" evidence="1">
    <location>
        <position position="1"/>
    </location>
</feature>
<dbReference type="Proteomes" id="UP001207468">
    <property type="component" value="Unassembled WGS sequence"/>
</dbReference>